<accession>A0AAN6TX16</accession>
<evidence type="ECO:0000313" key="3">
    <source>
        <dbReference type="Proteomes" id="UP001302602"/>
    </source>
</evidence>
<reference evidence="2" key="1">
    <citation type="journal article" date="2023" name="Mol. Phylogenet. Evol.">
        <title>Genome-scale phylogeny and comparative genomics of the fungal order Sordariales.</title>
        <authorList>
            <person name="Hensen N."/>
            <person name="Bonometti L."/>
            <person name="Westerberg I."/>
            <person name="Brannstrom I.O."/>
            <person name="Guillou S."/>
            <person name="Cros-Aarteil S."/>
            <person name="Calhoun S."/>
            <person name="Haridas S."/>
            <person name="Kuo A."/>
            <person name="Mondo S."/>
            <person name="Pangilinan J."/>
            <person name="Riley R."/>
            <person name="LaButti K."/>
            <person name="Andreopoulos B."/>
            <person name="Lipzen A."/>
            <person name="Chen C."/>
            <person name="Yan M."/>
            <person name="Daum C."/>
            <person name="Ng V."/>
            <person name="Clum A."/>
            <person name="Steindorff A."/>
            <person name="Ohm R.A."/>
            <person name="Martin F."/>
            <person name="Silar P."/>
            <person name="Natvig D.O."/>
            <person name="Lalanne C."/>
            <person name="Gautier V."/>
            <person name="Ament-Velasquez S.L."/>
            <person name="Kruys A."/>
            <person name="Hutchinson M.I."/>
            <person name="Powell A.J."/>
            <person name="Barry K."/>
            <person name="Miller A.N."/>
            <person name="Grigoriev I.V."/>
            <person name="Debuchy R."/>
            <person name="Gladieux P."/>
            <person name="Hiltunen Thoren M."/>
            <person name="Johannesson H."/>
        </authorList>
    </citation>
    <scope>NUCLEOTIDE SEQUENCE</scope>
    <source>
        <strain evidence="2">CBS 731.68</strain>
    </source>
</reference>
<dbReference type="EMBL" id="MU853231">
    <property type="protein sequence ID" value="KAK4122099.1"/>
    <property type="molecule type" value="Genomic_DNA"/>
</dbReference>
<dbReference type="Proteomes" id="UP001302602">
    <property type="component" value="Unassembled WGS sequence"/>
</dbReference>
<dbReference type="AlphaFoldDB" id="A0AAN6TX16"/>
<evidence type="ECO:0000313" key="2">
    <source>
        <dbReference type="EMBL" id="KAK4122099.1"/>
    </source>
</evidence>
<proteinExistence type="predicted"/>
<feature type="region of interest" description="Disordered" evidence="1">
    <location>
        <begin position="235"/>
        <end position="255"/>
    </location>
</feature>
<dbReference type="RefSeq" id="XP_062645870.1">
    <property type="nucleotide sequence ID" value="XM_062795651.1"/>
</dbReference>
<sequence length="255" mass="28528">MAELDDRFSDDSSSEMSLTPSQSASQSVSQSSGSFTTYHTSAATRFPLCGELEVQLPKIWIHGKPYIKTEWLHKKRKRRSKVDEYGERYVKLDRENRSLGEYWLCNLCVQQGKTSLYATTNGATTNAKSHLQKDHRLLIGIESSDGGNGADDLEPSSRRQKTLQESLRKALVAKTTVTVAPTRDNKDLLQELLPYNGDTVRAWMKAEFETEKEYALLGITVHFVDHSLTAASISPPSVERHFGKPRGRSGPTGHN</sequence>
<comment type="caution">
    <text evidence="2">The sequence shown here is derived from an EMBL/GenBank/DDBJ whole genome shotgun (WGS) entry which is preliminary data.</text>
</comment>
<protein>
    <submittedName>
        <fullName evidence="2">Uncharacterized protein</fullName>
    </submittedName>
</protein>
<gene>
    <name evidence="2" type="ORF">N657DRAFT_672734</name>
</gene>
<keyword evidence="3" id="KW-1185">Reference proteome</keyword>
<evidence type="ECO:0000256" key="1">
    <source>
        <dbReference type="SAM" id="MobiDB-lite"/>
    </source>
</evidence>
<feature type="compositionally biased region" description="Basic and acidic residues" evidence="1">
    <location>
        <begin position="1"/>
        <end position="10"/>
    </location>
</feature>
<organism evidence="2 3">
    <name type="scientific">Parathielavia appendiculata</name>
    <dbReference type="NCBI Taxonomy" id="2587402"/>
    <lineage>
        <taxon>Eukaryota</taxon>
        <taxon>Fungi</taxon>
        <taxon>Dikarya</taxon>
        <taxon>Ascomycota</taxon>
        <taxon>Pezizomycotina</taxon>
        <taxon>Sordariomycetes</taxon>
        <taxon>Sordariomycetidae</taxon>
        <taxon>Sordariales</taxon>
        <taxon>Chaetomiaceae</taxon>
        <taxon>Parathielavia</taxon>
    </lineage>
</organism>
<feature type="compositionally biased region" description="Low complexity" evidence="1">
    <location>
        <begin position="21"/>
        <end position="30"/>
    </location>
</feature>
<reference evidence="2" key="2">
    <citation type="submission" date="2023-05" db="EMBL/GenBank/DDBJ databases">
        <authorList>
            <consortium name="Lawrence Berkeley National Laboratory"/>
            <person name="Steindorff A."/>
            <person name="Hensen N."/>
            <person name="Bonometti L."/>
            <person name="Westerberg I."/>
            <person name="Brannstrom I.O."/>
            <person name="Guillou S."/>
            <person name="Cros-Aarteil S."/>
            <person name="Calhoun S."/>
            <person name="Haridas S."/>
            <person name="Kuo A."/>
            <person name="Mondo S."/>
            <person name="Pangilinan J."/>
            <person name="Riley R."/>
            <person name="Labutti K."/>
            <person name="Andreopoulos B."/>
            <person name="Lipzen A."/>
            <person name="Chen C."/>
            <person name="Yanf M."/>
            <person name="Daum C."/>
            <person name="Ng V."/>
            <person name="Clum A."/>
            <person name="Ohm R."/>
            <person name="Martin F."/>
            <person name="Silar P."/>
            <person name="Natvig D."/>
            <person name="Lalanne C."/>
            <person name="Gautier V."/>
            <person name="Ament-Velasquez S.L."/>
            <person name="Kruys A."/>
            <person name="Hutchinson M.I."/>
            <person name="Powell A.J."/>
            <person name="Barry K."/>
            <person name="Miller A.N."/>
            <person name="Grigoriev I.V."/>
            <person name="Debuchy R."/>
            <person name="Gladieux P."/>
            <person name="Thoren M.H."/>
            <person name="Johannesson H."/>
        </authorList>
    </citation>
    <scope>NUCLEOTIDE SEQUENCE</scope>
    <source>
        <strain evidence="2">CBS 731.68</strain>
    </source>
</reference>
<feature type="region of interest" description="Disordered" evidence="1">
    <location>
        <begin position="1"/>
        <end position="30"/>
    </location>
</feature>
<dbReference type="GeneID" id="87832419"/>
<name>A0AAN6TX16_9PEZI</name>